<evidence type="ECO:0000256" key="1">
    <source>
        <dbReference type="SAM" id="MobiDB-lite"/>
    </source>
</evidence>
<evidence type="ECO:0000313" key="3">
    <source>
        <dbReference type="Proteomes" id="UP000199029"/>
    </source>
</evidence>
<dbReference type="AlphaFoldDB" id="A0A1I6AEE8"/>
<feature type="region of interest" description="Disordered" evidence="1">
    <location>
        <begin position="68"/>
        <end position="98"/>
    </location>
</feature>
<dbReference type="Proteomes" id="UP000199029">
    <property type="component" value="Unassembled WGS sequence"/>
</dbReference>
<feature type="compositionally biased region" description="Low complexity" evidence="1">
    <location>
        <begin position="69"/>
        <end position="83"/>
    </location>
</feature>
<sequence>MKKTKKNKAVKTKAGKKTSILGGATKSLKKFGRGTANSIGGLSTTSKVVGGAALVALGLSYLNKRRGQAAATATDTSSDANAAEQSLSAMDGAEENQA</sequence>
<keyword evidence="3" id="KW-1185">Reference proteome</keyword>
<dbReference type="RefSeq" id="WP_092676719.1">
    <property type="nucleotide sequence ID" value="NZ_FOXS01000005.1"/>
</dbReference>
<proteinExistence type="predicted"/>
<dbReference type="EMBL" id="FOXS01000005">
    <property type="protein sequence ID" value="SFQ67010.1"/>
    <property type="molecule type" value="Genomic_DNA"/>
</dbReference>
<gene>
    <name evidence="2" type="ORF">SAMN04515668_3596</name>
</gene>
<reference evidence="3" key="1">
    <citation type="submission" date="2016-10" db="EMBL/GenBank/DDBJ databases">
        <authorList>
            <person name="Varghese N."/>
            <person name="Submissions S."/>
        </authorList>
    </citation>
    <scope>NUCLEOTIDE SEQUENCE [LARGE SCALE GENOMIC DNA]</scope>
    <source>
        <strain evidence="3">OR362-8,ATCC BAA-1266,JCM 13504</strain>
    </source>
</reference>
<evidence type="ECO:0000313" key="2">
    <source>
        <dbReference type="EMBL" id="SFQ67010.1"/>
    </source>
</evidence>
<protein>
    <submittedName>
        <fullName evidence="2">Uncharacterized protein</fullName>
    </submittedName>
</protein>
<name>A0A1I6AEE8_HYMAR</name>
<organism evidence="2 3">
    <name type="scientific">Hymenobacter arizonensis</name>
    <name type="common">Siccationidurans arizonensis</name>
    <dbReference type="NCBI Taxonomy" id="1227077"/>
    <lineage>
        <taxon>Bacteria</taxon>
        <taxon>Pseudomonadati</taxon>
        <taxon>Bacteroidota</taxon>
        <taxon>Cytophagia</taxon>
        <taxon>Cytophagales</taxon>
        <taxon>Hymenobacteraceae</taxon>
        <taxon>Hymenobacter</taxon>
    </lineage>
</organism>
<accession>A0A1I6AEE8</accession>